<proteinExistence type="predicted"/>
<dbReference type="Pfam" id="PF00691">
    <property type="entry name" value="OmpA"/>
    <property type="match status" value="1"/>
</dbReference>
<reference evidence="4 5" key="1">
    <citation type="submission" date="2016-10" db="EMBL/GenBank/DDBJ databases">
        <authorList>
            <person name="de Groot N.N."/>
        </authorList>
    </citation>
    <scope>NUCLEOTIDE SEQUENCE [LARGE SCALE GENOMIC DNA]</scope>
    <source>
        <strain evidence="5">E92,LMG 26720,CCM 7988</strain>
    </source>
</reference>
<dbReference type="GO" id="GO:0016020">
    <property type="term" value="C:membrane"/>
    <property type="evidence" value="ECO:0007669"/>
    <property type="project" value="UniProtKB-UniRule"/>
</dbReference>
<dbReference type="SUPFAM" id="SSF103088">
    <property type="entry name" value="OmpA-like"/>
    <property type="match status" value="1"/>
</dbReference>
<feature type="compositionally biased region" description="Polar residues" evidence="2">
    <location>
        <begin position="196"/>
        <end position="227"/>
    </location>
</feature>
<dbReference type="EMBL" id="FOXH01000009">
    <property type="protein sequence ID" value="SFQ04351.1"/>
    <property type="molecule type" value="Genomic_DNA"/>
</dbReference>
<evidence type="ECO:0000256" key="1">
    <source>
        <dbReference type="PROSITE-ProRule" id="PRU00473"/>
    </source>
</evidence>
<dbReference type="RefSeq" id="WP_092018046.1">
    <property type="nucleotide sequence ID" value="NZ_FOXH01000009.1"/>
</dbReference>
<dbReference type="PROSITE" id="PS51123">
    <property type="entry name" value="OMPA_2"/>
    <property type="match status" value="1"/>
</dbReference>
<protein>
    <submittedName>
        <fullName evidence="4">Outer membrane protein OmpA</fullName>
    </submittedName>
</protein>
<evidence type="ECO:0000259" key="3">
    <source>
        <dbReference type="PROSITE" id="PS51123"/>
    </source>
</evidence>
<dbReference type="Pfam" id="PF06078">
    <property type="entry name" value="DUF937"/>
    <property type="match status" value="1"/>
</dbReference>
<dbReference type="InterPro" id="IPR050330">
    <property type="entry name" value="Bact_OuterMem_StrucFunc"/>
</dbReference>
<dbReference type="STRING" id="1079859.SAMN04515674_1096"/>
<dbReference type="InterPro" id="IPR006665">
    <property type="entry name" value="OmpA-like"/>
</dbReference>
<dbReference type="InterPro" id="IPR036737">
    <property type="entry name" value="OmpA-like_sf"/>
</dbReference>
<dbReference type="PANTHER" id="PTHR30329">
    <property type="entry name" value="STATOR ELEMENT OF FLAGELLAR MOTOR COMPLEX"/>
    <property type="match status" value="1"/>
</dbReference>
<organism evidence="4 5">
    <name type="scientific">Pseudarcicella hirudinis</name>
    <dbReference type="NCBI Taxonomy" id="1079859"/>
    <lineage>
        <taxon>Bacteria</taxon>
        <taxon>Pseudomonadati</taxon>
        <taxon>Bacteroidota</taxon>
        <taxon>Cytophagia</taxon>
        <taxon>Cytophagales</taxon>
        <taxon>Flectobacillaceae</taxon>
        <taxon>Pseudarcicella</taxon>
    </lineage>
</organism>
<accession>A0A1I5VAC4</accession>
<evidence type="ECO:0000313" key="5">
    <source>
        <dbReference type="Proteomes" id="UP000199306"/>
    </source>
</evidence>
<keyword evidence="1" id="KW-0472">Membrane</keyword>
<evidence type="ECO:0000256" key="2">
    <source>
        <dbReference type="SAM" id="MobiDB-lite"/>
    </source>
</evidence>
<dbReference type="AlphaFoldDB" id="A0A1I5VAC4"/>
<feature type="region of interest" description="Disordered" evidence="2">
    <location>
        <begin position="196"/>
        <end position="235"/>
    </location>
</feature>
<dbReference type="CDD" id="cd07185">
    <property type="entry name" value="OmpA_C-like"/>
    <property type="match status" value="1"/>
</dbReference>
<dbReference type="Gene3D" id="3.30.1330.60">
    <property type="entry name" value="OmpA-like domain"/>
    <property type="match status" value="1"/>
</dbReference>
<dbReference type="PANTHER" id="PTHR30329:SF21">
    <property type="entry name" value="LIPOPROTEIN YIAD-RELATED"/>
    <property type="match status" value="1"/>
</dbReference>
<gene>
    <name evidence="4" type="ORF">SAMN04515674_1096</name>
</gene>
<name>A0A1I5VAC4_9BACT</name>
<dbReference type="Proteomes" id="UP000199306">
    <property type="component" value="Unassembled WGS sequence"/>
</dbReference>
<dbReference type="InterPro" id="IPR009282">
    <property type="entry name" value="DUF937"/>
</dbReference>
<dbReference type="OrthoDB" id="951004at2"/>
<keyword evidence="5" id="KW-1185">Reference proteome</keyword>
<feature type="domain" description="OmpA-like" evidence="3">
    <location>
        <begin position="346"/>
        <end position="462"/>
    </location>
</feature>
<sequence length="462" mass="49891">MNILAELKNLLNEDIVRKAANLTGEKEDKTKIALDGLVPTIVGGLMKRAANEAGAATLMNVIKKGNHDENNIEIVQKALTSIDNLKEFVPSGHNIISMLLPDKKSSIAAMISSYAGIHNSSATSLLAIVAPLVVGRLGKEVRTQNLDKESLANLLLTQKDYLLEETAESLQNKMIDVMGIDSFLSQELRSVSFPSASPIKATSTGSSIPPRQSESSLESKPTVTYSTKDYDEEGSGGFSLPKWVLPAVLTLAVLGAAGYFLATYDWSSVNSTSEPDSASLEQVTGAKIDTTSLSAVKKDSVKTDSAAIASTPKKVVGLDLPNGQKIDLEEGSFNFQFAKYLADSSSKPLKVFTIDNLNFELNSALLTQGSEKTVEDLSKIMLAYPKLQIKLIGYTENTGDTLANKKLSLKRTITVRTMLLKSGINLLRIDMEGKGPYNPIASNATPEGRDKNRRLELKVVHK</sequence>
<evidence type="ECO:0000313" key="4">
    <source>
        <dbReference type="EMBL" id="SFQ04351.1"/>
    </source>
</evidence>